<keyword evidence="1" id="KW-1133">Transmembrane helix</keyword>
<organism evidence="2">
    <name type="scientific">viral metagenome</name>
    <dbReference type="NCBI Taxonomy" id="1070528"/>
    <lineage>
        <taxon>unclassified sequences</taxon>
        <taxon>metagenomes</taxon>
        <taxon>organismal metagenomes</taxon>
    </lineage>
</organism>
<reference evidence="2" key="1">
    <citation type="journal article" date="2020" name="Nature">
        <title>Giant virus diversity and host interactions through global metagenomics.</title>
        <authorList>
            <person name="Schulz F."/>
            <person name="Roux S."/>
            <person name="Paez-Espino D."/>
            <person name="Jungbluth S."/>
            <person name="Walsh D.A."/>
            <person name="Denef V.J."/>
            <person name="McMahon K.D."/>
            <person name="Konstantinidis K.T."/>
            <person name="Eloe-Fadrosh E.A."/>
            <person name="Kyrpides N.C."/>
            <person name="Woyke T."/>
        </authorList>
    </citation>
    <scope>NUCLEOTIDE SEQUENCE</scope>
    <source>
        <strain evidence="2">GVMAG-M-3300027708-39</strain>
    </source>
</reference>
<proteinExistence type="predicted"/>
<evidence type="ECO:0000313" key="2">
    <source>
        <dbReference type="EMBL" id="QHU04427.1"/>
    </source>
</evidence>
<evidence type="ECO:0000256" key="1">
    <source>
        <dbReference type="SAM" id="Phobius"/>
    </source>
</evidence>
<keyword evidence="1" id="KW-0472">Membrane</keyword>
<dbReference type="EMBL" id="MN740399">
    <property type="protein sequence ID" value="QHU04427.1"/>
    <property type="molecule type" value="Genomic_DNA"/>
</dbReference>
<name>A0A6C0JJ09_9ZZZZ</name>
<dbReference type="AlphaFoldDB" id="A0A6C0JJ09"/>
<keyword evidence="1" id="KW-0812">Transmembrane</keyword>
<accession>A0A6C0JJ09</accession>
<protein>
    <submittedName>
        <fullName evidence="2">Uncharacterized protein</fullName>
    </submittedName>
</protein>
<sequence>MGVLNEKRCNIAKYYKTSFQRIPRLKKYDVIVWVDGTIELINEKISEYIMENIYNHKIIAWHHDHRNGILKNEVDASHFERYTNTYWYNQNQPYQDVDKQYSFYINDGYSDLYYKNLNSHTQHMGVWITCFVAFLHLLTFQTPIFTAKK</sequence>
<feature type="transmembrane region" description="Helical" evidence="1">
    <location>
        <begin position="124"/>
        <end position="145"/>
    </location>
</feature>